<keyword evidence="4" id="KW-0547">Nucleotide-binding</keyword>
<dbReference type="Pfam" id="PF13581">
    <property type="entry name" value="HATPase_c_2"/>
    <property type="match status" value="1"/>
</dbReference>
<dbReference type="CDD" id="cd16936">
    <property type="entry name" value="HATPase_RsbW-like"/>
    <property type="match status" value="1"/>
</dbReference>
<dbReference type="PANTHER" id="PTHR35526:SF3">
    <property type="entry name" value="ANTI-SIGMA-F FACTOR RSBW"/>
    <property type="match status" value="1"/>
</dbReference>
<gene>
    <name evidence="4" type="ORF">GCU69_03825</name>
</gene>
<keyword evidence="4" id="KW-0067">ATP-binding</keyword>
<feature type="domain" description="Histidine kinase/HSP90-like ATPase" evidence="3">
    <location>
        <begin position="39"/>
        <end position="163"/>
    </location>
</feature>
<keyword evidence="5" id="KW-1185">Reference proteome</keyword>
<comment type="caution">
    <text evidence="4">The sequence shown here is derived from an EMBL/GenBank/DDBJ whole genome shotgun (WGS) entry which is preliminary data.</text>
</comment>
<dbReference type="GO" id="GO:0005524">
    <property type="term" value="F:ATP binding"/>
    <property type="evidence" value="ECO:0007669"/>
    <property type="project" value="UniProtKB-KW"/>
</dbReference>
<feature type="compositionally biased region" description="Low complexity" evidence="2">
    <location>
        <begin position="25"/>
        <end position="43"/>
    </location>
</feature>
<organism evidence="4 5">
    <name type="scientific">Streptomyces lycii</name>
    <dbReference type="NCBI Taxonomy" id="2654337"/>
    <lineage>
        <taxon>Bacteria</taxon>
        <taxon>Bacillati</taxon>
        <taxon>Actinomycetota</taxon>
        <taxon>Actinomycetes</taxon>
        <taxon>Kitasatosporales</taxon>
        <taxon>Streptomycetaceae</taxon>
        <taxon>Streptomyces</taxon>
    </lineage>
</organism>
<protein>
    <submittedName>
        <fullName evidence="4">ATP-binding protein</fullName>
    </submittedName>
</protein>
<evidence type="ECO:0000259" key="3">
    <source>
        <dbReference type="Pfam" id="PF13581"/>
    </source>
</evidence>
<proteinExistence type="predicted"/>
<evidence type="ECO:0000256" key="1">
    <source>
        <dbReference type="ARBA" id="ARBA00022527"/>
    </source>
</evidence>
<dbReference type="PANTHER" id="PTHR35526">
    <property type="entry name" value="ANTI-SIGMA-F FACTOR RSBW-RELATED"/>
    <property type="match status" value="1"/>
</dbReference>
<evidence type="ECO:0000313" key="4">
    <source>
        <dbReference type="EMBL" id="KAF4410462.1"/>
    </source>
</evidence>
<keyword evidence="1" id="KW-0808">Transferase</keyword>
<evidence type="ECO:0000313" key="5">
    <source>
        <dbReference type="Proteomes" id="UP000621266"/>
    </source>
</evidence>
<feature type="region of interest" description="Disordered" evidence="2">
    <location>
        <begin position="167"/>
        <end position="198"/>
    </location>
</feature>
<dbReference type="InterPro" id="IPR036890">
    <property type="entry name" value="HATPase_C_sf"/>
</dbReference>
<dbReference type="Proteomes" id="UP000621266">
    <property type="component" value="Unassembled WGS sequence"/>
</dbReference>
<accession>A0ABQ7FP29</accession>
<dbReference type="EMBL" id="WHPN01000076">
    <property type="protein sequence ID" value="KAF4410462.1"/>
    <property type="molecule type" value="Genomic_DNA"/>
</dbReference>
<dbReference type="SUPFAM" id="SSF55874">
    <property type="entry name" value="ATPase domain of HSP90 chaperone/DNA topoisomerase II/histidine kinase"/>
    <property type="match status" value="1"/>
</dbReference>
<dbReference type="Gene3D" id="3.30.565.10">
    <property type="entry name" value="Histidine kinase-like ATPase, C-terminal domain"/>
    <property type="match status" value="1"/>
</dbReference>
<sequence>MLKTTTTPGGGEPQREEGEGEVAADADAGAGRGSGARFDASPRGARLARRFAVRRLDGWGFAPESDTSCTVALLVGELAANAVRHGRVDGRPDGRDFRLRIGYEARARVIRVEVSDASAEGPGPVPADPGPDGESGRGLLLVDALADRWGVGPRRPPGKTVWAELSVPGPPSVQPGPAPQAERAVRPGQAVRVRRRAR</sequence>
<feature type="region of interest" description="Disordered" evidence="2">
    <location>
        <begin position="115"/>
        <end position="137"/>
    </location>
</feature>
<keyword evidence="1" id="KW-0418">Kinase</keyword>
<dbReference type="InterPro" id="IPR003594">
    <property type="entry name" value="HATPase_dom"/>
</dbReference>
<keyword evidence="1" id="KW-0723">Serine/threonine-protein kinase</keyword>
<evidence type="ECO:0000256" key="2">
    <source>
        <dbReference type="SAM" id="MobiDB-lite"/>
    </source>
</evidence>
<feature type="region of interest" description="Disordered" evidence="2">
    <location>
        <begin position="1"/>
        <end position="43"/>
    </location>
</feature>
<dbReference type="InterPro" id="IPR050267">
    <property type="entry name" value="Anti-sigma-factor_SerPK"/>
</dbReference>
<name>A0ABQ7FP29_9ACTN</name>
<feature type="compositionally biased region" description="Pro residues" evidence="2">
    <location>
        <begin position="168"/>
        <end position="178"/>
    </location>
</feature>
<reference evidence="4 5" key="1">
    <citation type="submission" date="2019-10" db="EMBL/GenBank/DDBJ databases">
        <title>Streptomyces tenebrisbrunneis sp.nov., an endogenous actinomycete isolated from of Lycium ruthenicum.</title>
        <authorList>
            <person name="Ma L."/>
        </authorList>
    </citation>
    <scope>NUCLEOTIDE SEQUENCE [LARGE SCALE GENOMIC DNA]</scope>
    <source>
        <strain evidence="4 5">TRM 66187</strain>
    </source>
</reference>